<protein>
    <submittedName>
        <fullName evidence="1">Unannotated protein</fullName>
    </submittedName>
</protein>
<proteinExistence type="predicted"/>
<organism evidence="1">
    <name type="scientific">freshwater metagenome</name>
    <dbReference type="NCBI Taxonomy" id="449393"/>
    <lineage>
        <taxon>unclassified sequences</taxon>
        <taxon>metagenomes</taxon>
        <taxon>ecological metagenomes</taxon>
    </lineage>
</organism>
<accession>A0A6J7EI75</accession>
<dbReference type="EMBL" id="CAFBPM010000002">
    <property type="protein sequence ID" value="CAB5009817.1"/>
    <property type="molecule type" value="Genomic_DNA"/>
</dbReference>
<gene>
    <name evidence="1" type="ORF">UFOPK3427_01513</name>
    <name evidence="2" type="ORF">UFOPK4112_00239</name>
</gene>
<name>A0A6J7EI75_9ZZZZ</name>
<evidence type="ECO:0000313" key="2">
    <source>
        <dbReference type="EMBL" id="CAB5009817.1"/>
    </source>
</evidence>
<dbReference type="EMBL" id="CAFBLT010000002">
    <property type="protein sequence ID" value="CAB4881368.1"/>
    <property type="molecule type" value="Genomic_DNA"/>
</dbReference>
<reference evidence="1" key="1">
    <citation type="submission" date="2020-05" db="EMBL/GenBank/DDBJ databases">
        <authorList>
            <person name="Chiriac C."/>
            <person name="Salcher M."/>
            <person name="Ghai R."/>
            <person name="Kavagutti S V."/>
        </authorList>
    </citation>
    <scope>NUCLEOTIDE SEQUENCE</scope>
</reference>
<dbReference type="AlphaFoldDB" id="A0A6J7EI75"/>
<sequence length="168" mass="18195">MTQPTFVPITDSDQVRPSFHLESASHVVGKLSEVHTPQQPEGNGLGFHGPDQGYALTLAKRMAKKFVLTPGENSKDVQVGVAMIAGRRAALIGRAPTVYDLEVALGIFGFLMAAPDDLVAYRKGVFQSLSHNYVSQRDLVDQIPDATLKLTPQDVASPRADWRELVGA</sequence>
<evidence type="ECO:0000313" key="1">
    <source>
        <dbReference type="EMBL" id="CAB4881368.1"/>
    </source>
</evidence>